<proteinExistence type="predicted"/>
<keyword evidence="3" id="KW-1185">Reference proteome</keyword>
<evidence type="ECO:0000313" key="2">
    <source>
        <dbReference type="EMBL" id="EGP87270.1"/>
    </source>
</evidence>
<feature type="region of interest" description="Disordered" evidence="1">
    <location>
        <begin position="1"/>
        <end position="20"/>
    </location>
</feature>
<dbReference type="RefSeq" id="XP_003852294.1">
    <property type="nucleotide sequence ID" value="XM_003852246.1"/>
</dbReference>
<organism evidence="2 3">
    <name type="scientific">Zymoseptoria tritici (strain CBS 115943 / IPO323)</name>
    <name type="common">Speckled leaf blotch fungus</name>
    <name type="synonym">Septoria tritici</name>
    <dbReference type="NCBI Taxonomy" id="336722"/>
    <lineage>
        <taxon>Eukaryota</taxon>
        <taxon>Fungi</taxon>
        <taxon>Dikarya</taxon>
        <taxon>Ascomycota</taxon>
        <taxon>Pezizomycotina</taxon>
        <taxon>Dothideomycetes</taxon>
        <taxon>Dothideomycetidae</taxon>
        <taxon>Mycosphaerellales</taxon>
        <taxon>Mycosphaerellaceae</taxon>
        <taxon>Zymoseptoria</taxon>
    </lineage>
</organism>
<reference evidence="2 3" key="1">
    <citation type="journal article" date="2011" name="PLoS Genet.">
        <title>Finished genome of the fungal wheat pathogen Mycosphaerella graminicola reveals dispensome structure, chromosome plasticity, and stealth pathogenesis.</title>
        <authorList>
            <person name="Goodwin S.B."/>
            <person name="Ben M'barek S."/>
            <person name="Dhillon B."/>
            <person name="Wittenberg A.H.J."/>
            <person name="Crane C.F."/>
            <person name="Hane J.K."/>
            <person name="Foster A.J."/>
            <person name="Van der Lee T.A.J."/>
            <person name="Grimwood J."/>
            <person name="Aerts A."/>
            <person name="Antoniw J."/>
            <person name="Bailey A."/>
            <person name="Bluhm B."/>
            <person name="Bowler J."/>
            <person name="Bristow J."/>
            <person name="van der Burgt A."/>
            <person name="Canto-Canche B."/>
            <person name="Churchill A.C.L."/>
            <person name="Conde-Ferraez L."/>
            <person name="Cools H.J."/>
            <person name="Coutinho P.M."/>
            <person name="Csukai M."/>
            <person name="Dehal P."/>
            <person name="De Wit P."/>
            <person name="Donzelli B."/>
            <person name="van de Geest H.C."/>
            <person name="van Ham R.C.H.J."/>
            <person name="Hammond-Kosack K.E."/>
            <person name="Henrissat B."/>
            <person name="Kilian A."/>
            <person name="Kobayashi A.K."/>
            <person name="Koopmann E."/>
            <person name="Kourmpetis Y."/>
            <person name="Kuzniar A."/>
            <person name="Lindquist E."/>
            <person name="Lombard V."/>
            <person name="Maliepaard C."/>
            <person name="Martins N."/>
            <person name="Mehrabi R."/>
            <person name="Nap J.P.H."/>
            <person name="Ponomarenko A."/>
            <person name="Rudd J.J."/>
            <person name="Salamov A."/>
            <person name="Schmutz J."/>
            <person name="Schouten H.J."/>
            <person name="Shapiro H."/>
            <person name="Stergiopoulos I."/>
            <person name="Torriani S.F.F."/>
            <person name="Tu H."/>
            <person name="de Vries R.P."/>
            <person name="Waalwijk C."/>
            <person name="Ware S.B."/>
            <person name="Wiebenga A."/>
            <person name="Zwiers L.-H."/>
            <person name="Oliver R.P."/>
            <person name="Grigoriev I.V."/>
            <person name="Kema G.H.J."/>
        </authorList>
    </citation>
    <scope>NUCLEOTIDE SEQUENCE [LARGE SCALE GENOMIC DNA]</scope>
    <source>
        <strain evidence="3">CBS 115943 / IPO323</strain>
    </source>
</reference>
<evidence type="ECO:0000313" key="3">
    <source>
        <dbReference type="Proteomes" id="UP000008062"/>
    </source>
</evidence>
<dbReference type="EMBL" id="CM001200">
    <property type="protein sequence ID" value="EGP87270.1"/>
    <property type="molecule type" value="Genomic_DNA"/>
</dbReference>
<dbReference type="KEGG" id="ztr:MYCGRDRAFT_104620"/>
<dbReference type="HOGENOM" id="CLU_2689718_0_0_1"/>
<evidence type="ECO:0000256" key="1">
    <source>
        <dbReference type="SAM" id="MobiDB-lite"/>
    </source>
</evidence>
<gene>
    <name evidence="2" type="ORF">MYCGRDRAFT_104620</name>
</gene>
<dbReference type="AlphaFoldDB" id="F9XBS7"/>
<dbReference type="GeneID" id="13394070"/>
<dbReference type="Proteomes" id="UP000008062">
    <property type="component" value="Chromosome 5"/>
</dbReference>
<name>F9XBS7_ZYMTI</name>
<accession>F9XBS7</accession>
<sequence>MTPMCSHAAQGRTLNEEGDSGSSMLAILDGICCHSFDVRGSHERTLTSPGAVSNVGEEARTQYLQRCPKIRGSP</sequence>
<dbReference type="InParanoid" id="F9XBS7"/>
<protein>
    <submittedName>
        <fullName evidence="2">Uncharacterized protein</fullName>
    </submittedName>
</protein>